<feature type="transmembrane region" description="Helical" evidence="1">
    <location>
        <begin position="265"/>
        <end position="284"/>
    </location>
</feature>
<reference evidence="3" key="1">
    <citation type="submission" date="2021-01" db="EMBL/GenBank/DDBJ databases">
        <title>Whole genome shotgun sequence of Actinoplanes cyaneus NBRC 14990.</title>
        <authorList>
            <person name="Komaki H."/>
            <person name="Tamura T."/>
        </authorList>
    </citation>
    <scope>NUCLEOTIDE SEQUENCE</scope>
    <source>
        <strain evidence="3">NBRC 14990</strain>
    </source>
</reference>
<evidence type="ECO:0000256" key="2">
    <source>
        <dbReference type="SAM" id="SignalP"/>
    </source>
</evidence>
<keyword evidence="1" id="KW-1133">Transmembrane helix</keyword>
<gene>
    <name evidence="3" type="ORF">Acy02nite_50310</name>
</gene>
<keyword evidence="1" id="KW-0472">Membrane</keyword>
<dbReference type="EMBL" id="BOMH01000037">
    <property type="protein sequence ID" value="GID67150.1"/>
    <property type="molecule type" value="Genomic_DNA"/>
</dbReference>
<evidence type="ECO:0000313" key="3">
    <source>
        <dbReference type="EMBL" id="GID67150.1"/>
    </source>
</evidence>
<proteinExistence type="predicted"/>
<evidence type="ECO:0000313" key="4">
    <source>
        <dbReference type="Proteomes" id="UP000619479"/>
    </source>
</evidence>
<organism evidence="3 4">
    <name type="scientific">Actinoplanes cyaneus</name>
    <dbReference type="NCBI Taxonomy" id="52696"/>
    <lineage>
        <taxon>Bacteria</taxon>
        <taxon>Bacillati</taxon>
        <taxon>Actinomycetota</taxon>
        <taxon>Actinomycetes</taxon>
        <taxon>Micromonosporales</taxon>
        <taxon>Micromonosporaceae</taxon>
        <taxon>Actinoplanes</taxon>
    </lineage>
</organism>
<dbReference type="InterPro" id="IPR022435">
    <property type="entry name" value="Surface-anchored_actinobac"/>
</dbReference>
<dbReference type="AlphaFoldDB" id="A0A919ISB4"/>
<sequence>MLTHVTAALTAALLAVTPTVPAPTGGLAQTLDPNQAQATGRAVLDTGHVDIGPRYRDGTWTVQIHDDHTIPSVWRDPAETVLRVRDTAGQPVPDDPAYAFLGEKAGTPVHVVPQTEHQGVVWIGWNTQDPGVLTAIDRGVTMSLRGVQGPGTVTVFLQSGNLGAPQVLWSSAKPFPQPLWVETNTHTHANWVFGRPGAYLLALTVTADLADGTTASTDTLLRLAVGDATNPDEALHASFTGPLPSGSVRAAAAPAGDDSSRTDHLPFLLGTGLLVALLIAALAARQAAVRRRAERTHGAGR</sequence>
<protein>
    <recommendedName>
        <fullName evidence="5">Surface-anchored protein</fullName>
    </recommendedName>
</protein>
<comment type="caution">
    <text evidence="3">The sequence shown here is derived from an EMBL/GenBank/DDBJ whole genome shotgun (WGS) entry which is preliminary data.</text>
</comment>
<feature type="signal peptide" evidence="2">
    <location>
        <begin position="1"/>
        <end position="22"/>
    </location>
</feature>
<accession>A0A919ISB4</accession>
<name>A0A919ISB4_9ACTN</name>
<evidence type="ECO:0008006" key="5">
    <source>
        <dbReference type="Google" id="ProtNLM"/>
    </source>
</evidence>
<keyword evidence="1" id="KW-0812">Transmembrane</keyword>
<dbReference type="RefSeq" id="WP_239175172.1">
    <property type="nucleotide sequence ID" value="NZ_BAAAUC010000004.1"/>
</dbReference>
<dbReference type="NCBIfam" id="NF038134">
    <property type="entry name" value="choice_anch_M"/>
    <property type="match status" value="1"/>
</dbReference>
<dbReference type="NCBIfam" id="TIGR03769">
    <property type="entry name" value="P_ac_wall_RPT"/>
    <property type="match status" value="1"/>
</dbReference>
<dbReference type="Proteomes" id="UP000619479">
    <property type="component" value="Unassembled WGS sequence"/>
</dbReference>
<evidence type="ECO:0000256" key="1">
    <source>
        <dbReference type="SAM" id="Phobius"/>
    </source>
</evidence>
<feature type="chain" id="PRO_5036673952" description="Surface-anchored protein" evidence="2">
    <location>
        <begin position="23"/>
        <end position="301"/>
    </location>
</feature>
<keyword evidence="2" id="KW-0732">Signal</keyword>
<keyword evidence="4" id="KW-1185">Reference proteome</keyword>